<dbReference type="GO" id="GO:0044205">
    <property type="term" value="P:'de novo' UMP biosynthetic process"/>
    <property type="evidence" value="ECO:0007669"/>
    <property type="project" value="UniProtKB-UniRule"/>
</dbReference>
<dbReference type="GO" id="GO:0006207">
    <property type="term" value="P:'de novo' pyrimidine nucleobase biosynthetic process"/>
    <property type="evidence" value="ECO:0007669"/>
    <property type="project" value="TreeGrafter"/>
</dbReference>
<keyword evidence="9" id="KW-0460">Magnesium</keyword>
<feature type="binding site" description="in other chain" evidence="9">
    <location>
        <position position="26"/>
    </location>
    <ligand>
        <name>5-phospho-alpha-D-ribose 1-diphosphate</name>
        <dbReference type="ChEBI" id="CHEBI:58017"/>
        <note>ligand shared between dimeric partners</note>
    </ligand>
</feature>
<keyword evidence="12" id="KW-1185">Reference proteome</keyword>
<name>A0A3P1SHM6_9GAMM</name>
<dbReference type="HAMAP" id="MF_01208">
    <property type="entry name" value="PyrE"/>
    <property type="match status" value="1"/>
</dbReference>
<dbReference type="InterPro" id="IPR004467">
    <property type="entry name" value="Or_phspho_trans_dom"/>
</dbReference>
<evidence type="ECO:0000256" key="1">
    <source>
        <dbReference type="ARBA" id="ARBA00003769"/>
    </source>
</evidence>
<dbReference type="EC" id="2.4.2.10" evidence="5 9"/>
<dbReference type="Gene3D" id="3.40.50.2020">
    <property type="match status" value="1"/>
</dbReference>
<comment type="caution">
    <text evidence="11">The sequence shown here is derived from an EMBL/GenBank/DDBJ whole genome shotgun (WGS) entry which is preliminary data.</text>
</comment>
<dbReference type="GO" id="GO:0004588">
    <property type="term" value="F:orotate phosphoribosyltransferase activity"/>
    <property type="evidence" value="ECO:0007669"/>
    <property type="project" value="UniProtKB-UniRule"/>
</dbReference>
<dbReference type="InterPro" id="IPR000836">
    <property type="entry name" value="PRTase_dom"/>
</dbReference>
<comment type="similarity">
    <text evidence="3 9">Belongs to the purine/pyrimidine phosphoribosyltransferase family. PyrE subfamily.</text>
</comment>
<protein>
    <recommendedName>
        <fullName evidence="5 9">Orotate phosphoribosyltransferase</fullName>
        <shortName evidence="9">OPRT</shortName>
        <shortName evidence="9">OPRTase</shortName>
        <ecNumber evidence="5 9">2.4.2.10</ecNumber>
    </recommendedName>
</protein>
<dbReference type="AlphaFoldDB" id="A0A3P1SHM6"/>
<comment type="function">
    <text evidence="1 9">Catalyzes the transfer of a ribosyl phosphate group from 5-phosphoribose 1-diphosphate to orotate, leading to the formation of orotidine monophosphate (OMP).</text>
</comment>
<feature type="binding site" description="in other chain" evidence="9">
    <location>
        <position position="100"/>
    </location>
    <ligand>
        <name>5-phospho-alpha-D-ribose 1-diphosphate</name>
        <dbReference type="ChEBI" id="CHEBI:58017"/>
        <note>ligand shared between dimeric partners</note>
    </ligand>
</feature>
<proteinExistence type="inferred from homology"/>
<dbReference type="GO" id="GO:0046132">
    <property type="term" value="P:pyrimidine ribonucleoside biosynthetic process"/>
    <property type="evidence" value="ECO:0007669"/>
    <property type="project" value="TreeGrafter"/>
</dbReference>
<evidence type="ECO:0000313" key="11">
    <source>
        <dbReference type="EMBL" id="RRC96781.1"/>
    </source>
</evidence>
<dbReference type="FunFam" id="3.40.50.2020:FF:000008">
    <property type="entry name" value="Orotate phosphoribosyltransferase"/>
    <property type="match status" value="1"/>
</dbReference>
<organism evidence="11 12">
    <name type="scientific">Amphritea balenae</name>
    <dbReference type="NCBI Taxonomy" id="452629"/>
    <lineage>
        <taxon>Bacteria</taxon>
        <taxon>Pseudomonadati</taxon>
        <taxon>Pseudomonadota</taxon>
        <taxon>Gammaproteobacteria</taxon>
        <taxon>Oceanospirillales</taxon>
        <taxon>Oceanospirillaceae</taxon>
        <taxon>Amphritea</taxon>
    </lineage>
</organism>
<feature type="binding site" evidence="9">
    <location>
        <position position="103"/>
    </location>
    <ligand>
        <name>5-phospho-alpha-D-ribose 1-diphosphate</name>
        <dbReference type="ChEBI" id="CHEBI:58017"/>
        <note>ligand shared between dimeric partners</note>
    </ligand>
</feature>
<feature type="binding site" evidence="9">
    <location>
        <position position="99"/>
    </location>
    <ligand>
        <name>5-phospho-alpha-D-ribose 1-diphosphate</name>
        <dbReference type="ChEBI" id="CHEBI:58017"/>
        <note>ligand shared between dimeric partners</note>
    </ligand>
</feature>
<evidence type="ECO:0000259" key="10">
    <source>
        <dbReference type="Pfam" id="PF00156"/>
    </source>
</evidence>
<dbReference type="GO" id="GO:0000287">
    <property type="term" value="F:magnesium ion binding"/>
    <property type="evidence" value="ECO:0007669"/>
    <property type="project" value="UniProtKB-UniRule"/>
</dbReference>
<keyword evidence="8 9" id="KW-0665">Pyrimidine biosynthesis</keyword>
<dbReference type="GO" id="GO:0005737">
    <property type="term" value="C:cytoplasm"/>
    <property type="evidence" value="ECO:0007669"/>
    <property type="project" value="TreeGrafter"/>
</dbReference>
<evidence type="ECO:0000256" key="3">
    <source>
        <dbReference type="ARBA" id="ARBA00006340"/>
    </source>
</evidence>
<evidence type="ECO:0000256" key="6">
    <source>
        <dbReference type="ARBA" id="ARBA00022676"/>
    </source>
</evidence>
<dbReference type="EMBL" id="RQXV01000017">
    <property type="protein sequence ID" value="RRC96781.1"/>
    <property type="molecule type" value="Genomic_DNA"/>
</dbReference>
<evidence type="ECO:0000256" key="7">
    <source>
        <dbReference type="ARBA" id="ARBA00022679"/>
    </source>
</evidence>
<dbReference type="NCBIfam" id="TIGR00336">
    <property type="entry name" value="pyrE"/>
    <property type="match status" value="1"/>
</dbReference>
<accession>A0A3P1SHM6</accession>
<feature type="binding site" evidence="9">
    <location>
        <begin position="34"/>
        <end position="35"/>
    </location>
    <ligand>
        <name>orotate</name>
        <dbReference type="ChEBI" id="CHEBI:30839"/>
    </ligand>
</feature>
<dbReference type="PANTHER" id="PTHR46683">
    <property type="entry name" value="OROTATE PHOSPHORIBOSYLTRANSFERASE 1-RELATED"/>
    <property type="match status" value="1"/>
</dbReference>
<evidence type="ECO:0000256" key="4">
    <source>
        <dbReference type="ARBA" id="ARBA00011738"/>
    </source>
</evidence>
<dbReference type="RefSeq" id="WP_124928003.1">
    <property type="nucleotide sequence ID" value="NZ_BMOH01000009.1"/>
</dbReference>
<evidence type="ECO:0000256" key="2">
    <source>
        <dbReference type="ARBA" id="ARBA00004889"/>
    </source>
</evidence>
<evidence type="ECO:0000256" key="9">
    <source>
        <dbReference type="HAMAP-Rule" id="MF_01208"/>
    </source>
</evidence>
<evidence type="ECO:0000256" key="8">
    <source>
        <dbReference type="ARBA" id="ARBA00022975"/>
    </source>
</evidence>
<dbReference type="PANTHER" id="PTHR46683:SF1">
    <property type="entry name" value="OROTATE PHOSPHORIBOSYLTRANSFERASE 1-RELATED"/>
    <property type="match status" value="1"/>
</dbReference>
<keyword evidence="7 9" id="KW-0808">Transferase</keyword>
<dbReference type="SUPFAM" id="SSF53271">
    <property type="entry name" value="PRTase-like"/>
    <property type="match status" value="1"/>
</dbReference>
<feature type="binding site" description="in other chain" evidence="9">
    <location>
        <begin position="72"/>
        <end position="73"/>
    </location>
    <ligand>
        <name>5-phospho-alpha-D-ribose 1-diphosphate</name>
        <dbReference type="ChEBI" id="CHEBI:58017"/>
        <note>ligand shared between dimeric partners</note>
    </ligand>
</feature>
<dbReference type="Proteomes" id="UP000267535">
    <property type="component" value="Unassembled WGS sequence"/>
</dbReference>
<comment type="subunit">
    <text evidence="4 9">Homodimer.</text>
</comment>
<comment type="pathway">
    <text evidence="2 9">Pyrimidine metabolism; UMP biosynthesis via de novo pathway; UMP from orotate: step 1/2.</text>
</comment>
<dbReference type="Pfam" id="PF00156">
    <property type="entry name" value="Pribosyltran"/>
    <property type="match status" value="1"/>
</dbReference>
<comment type="cofactor">
    <cofactor evidence="9">
        <name>Mg(2+)</name>
        <dbReference type="ChEBI" id="CHEBI:18420"/>
    </cofactor>
</comment>
<comment type="catalytic activity">
    <reaction evidence="9">
        <text>orotidine 5'-phosphate + diphosphate = orotate + 5-phospho-alpha-D-ribose 1-diphosphate</text>
        <dbReference type="Rhea" id="RHEA:10380"/>
        <dbReference type="ChEBI" id="CHEBI:30839"/>
        <dbReference type="ChEBI" id="CHEBI:33019"/>
        <dbReference type="ChEBI" id="CHEBI:57538"/>
        <dbReference type="ChEBI" id="CHEBI:58017"/>
        <dbReference type="EC" id="2.4.2.10"/>
    </reaction>
</comment>
<evidence type="ECO:0000256" key="5">
    <source>
        <dbReference type="ARBA" id="ARBA00011971"/>
    </source>
</evidence>
<dbReference type="CDD" id="cd06223">
    <property type="entry name" value="PRTases_typeI"/>
    <property type="match status" value="1"/>
</dbReference>
<gene>
    <name evidence="9" type="primary">pyrE</name>
    <name evidence="11" type="ORF">EHS89_20295</name>
</gene>
<dbReference type="InterPro" id="IPR029057">
    <property type="entry name" value="PRTase-like"/>
</dbReference>
<feature type="binding site" evidence="9">
    <location>
        <position position="156"/>
    </location>
    <ligand>
        <name>orotate</name>
        <dbReference type="ChEBI" id="CHEBI:30839"/>
    </ligand>
</feature>
<feature type="binding site" evidence="9">
    <location>
        <position position="128"/>
    </location>
    <ligand>
        <name>orotate</name>
        <dbReference type="ChEBI" id="CHEBI:30839"/>
    </ligand>
</feature>
<sequence>MQDYQREFIEFAIEKEVLRFGEFTLKSGRTSPYFFNAGLFNSGEALARLGKCYAAAIQQSGIEYDVMLGPAYKGIPLAATTCVALATDFGQDVPYVFNRKEAKTHGEGGNLVGAPLEGRVLIIDDVITAGTAIREVMDIIEKAGATPAGTVIALNRQEKGKGELSAIQEVERDYNMPVASIVGLNDVLTYLTEKGGMDAQIEAISAYRAQYGI</sequence>
<reference evidence="11 12" key="1">
    <citation type="submission" date="2018-11" db="EMBL/GenBank/DDBJ databases">
        <title>The draft genome sequence of Amphritea balenae JAMM 1525T.</title>
        <authorList>
            <person name="Fang Z."/>
            <person name="Zhang Y."/>
            <person name="Han X."/>
        </authorList>
    </citation>
    <scope>NUCLEOTIDE SEQUENCE [LARGE SCALE GENOMIC DNA]</scope>
    <source>
        <strain evidence="11 12">JAMM 1525</strain>
    </source>
</reference>
<feature type="binding site" description="in other chain" evidence="9">
    <location>
        <begin position="124"/>
        <end position="132"/>
    </location>
    <ligand>
        <name>5-phospho-alpha-D-ribose 1-diphosphate</name>
        <dbReference type="ChEBI" id="CHEBI:58017"/>
        <note>ligand shared between dimeric partners</note>
    </ligand>
</feature>
<feature type="binding site" evidence="9">
    <location>
        <position position="105"/>
    </location>
    <ligand>
        <name>5-phospho-alpha-D-ribose 1-diphosphate</name>
        <dbReference type="ChEBI" id="CHEBI:58017"/>
        <note>ligand shared between dimeric partners</note>
    </ligand>
</feature>
<evidence type="ECO:0000313" key="12">
    <source>
        <dbReference type="Proteomes" id="UP000267535"/>
    </source>
</evidence>
<dbReference type="UniPathway" id="UPA00070">
    <property type="reaction ID" value="UER00119"/>
</dbReference>
<dbReference type="InterPro" id="IPR023031">
    <property type="entry name" value="OPRT"/>
</dbReference>
<keyword evidence="6 9" id="KW-0328">Glycosyltransferase</keyword>
<dbReference type="OrthoDB" id="9779060at2"/>
<feature type="domain" description="Phosphoribosyltransferase" evidence="10">
    <location>
        <begin position="45"/>
        <end position="161"/>
    </location>
</feature>